<dbReference type="InterPro" id="IPR036527">
    <property type="entry name" value="SCP2_sterol-bd_dom_sf"/>
</dbReference>
<reference evidence="2 3" key="1">
    <citation type="submission" date="2021-03" db="EMBL/GenBank/DDBJ databases">
        <title>Antimicrobial resistance genes in bacteria isolated from Japanese honey, and their potential for conferring macrolide and lincosamide resistance in the American foulbrood pathogen Paenibacillus larvae.</title>
        <authorList>
            <person name="Okamoto M."/>
            <person name="Kumagai M."/>
            <person name="Kanamori H."/>
            <person name="Takamatsu D."/>
        </authorList>
    </citation>
    <scope>NUCLEOTIDE SEQUENCE [LARGE SCALE GENOMIC DNA]</scope>
    <source>
        <strain evidence="2 3">J8TS2</strain>
    </source>
</reference>
<evidence type="ECO:0000313" key="2">
    <source>
        <dbReference type="EMBL" id="GIN56195.1"/>
    </source>
</evidence>
<evidence type="ECO:0000313" key="3">
    <source>
        <dbReference type="Proteomes" id="UP000679950"/>
    </source>
</evidence>
<sequence length="383" mass="44312">MNIVKLSSENYEEAAHLSMYAFQYELSAEELEKQKKKMETQHILGIFEEGKLASKLHILPFEVYQHGKRIPMGGIASVSSYPEYRRKGHIRGLMTTALEVMKEKGQLLSYLHPFSIDFYRKFGWEIFSDTRNMTILRADLSIPESEGKIVRLHKGAHHPDLQIIYETYAQAYSGMLVREQTWWRDRLQSWTPAIYYSPNGKPEGYLLYSVKESKMKVAEFMPLSHEARKGLWAFIGQHDSMVEKVEISTSLSEPLPYIMKNPRVQMEVFPYFMARIVDVEQYLQQFAWSANVHTPIKLRVKDPVAPWNHGIFELTEDGVRKVVADSNEEKVIELTINQLSALMLGYKTVKELAEVEAIQGNQAELAQLESIIPNQSTYFPDFF</sequence>
<dbReference type="InterPro" id="IPR016181">
    <property type="entry name" value="Acyl_CoA_acyltransferase"/>
</dbReference>
<comment type="caution">
    <text evidence="2">The sequence shown here is derived from an EMBL/GenBank/DDBJ whole genome shotgun (WGS) entry which is preliminary data.</text>
</comment>
<dbReference type="SUPFAM" id="SSF55718">
    <property type="entry name" value="SCP-like"/>
    <property type="match status" value="1"/>
</dbReference>
<dbReference type="PANTHER" id="PTHR37817">
    <property type="entry name" value="N-ACETYLTRANSFERASE EIS"/>
    <property type="match status" value="1"/>
</dbReference>
<protein>
    <submittedName>
        <fullName evidence="2">Acetyltransferase</fullName>
    </submittedName>
</protein>
<dbReference type="PANTHER" id="PTHR37817:SF1">
    <property type="entry name" value="N-ACETYLTRANSFERASE EIS"/>
    <property type="match status" value="1"/>
</dbReference>
<dbReference type="InterPro" id="IPR041380">
    <property type="entry name" value="Acetyltransf_17"/>
</dbReference>
<dbReference type="Proteomes" id="UP000679950">
    <property type="component" value="Unassembled WGS sequence"/>
</dbReference>
<gene>
    <name evidence="2" type="ORF">J8TS2_05140</name>
</gene>
<dbReference type="InterPro" id="IPR025559">
    <property type="entry name" value="Eis_dom"/>
</dbReference>
<dbReference type="RefSeq" id="WP_212965375.1">
    <property type="nucleotide sequence ID" value="NZ_BORB01000003.1"/>
</dbReference>
<dbReference type="InterPro" id="IPR051554">
    <property type="entry name" value="Acetyltransferase_Eis"/>
</dbReference>
<name>A0ABQ4KDZ4_9BACI</name>
<dbReference type="InterPro" id="IPR000182">
    <property type="entry name" value="GNAT_dom"/>
</dbReference>
<organism evidence="2 3">
    <name type="scientific">Lederbergia ruris</name>
    <dbReference type="NCBI Taxonomy" id="217495"/>
    <lineage>
        <taxon>Bacteria</taxon>
        <taxon>Bacillati</taxon>
        <taxon>Bacillota</taxon>
        <taxon>Bacilli</taxon>
        <taxon>Bacillales</taxon>
        <taxon>Bacillaceae</taxon>
        <taxon>Lederbergia</taxon>
    </lineage>
</organism>
<feature type="domain" description="N-acetyltransferase" evidence="1">
    <location>
        <begin position="1"/>
        <end position="143"/>
    </location>
</feature>
<keyword evidence="3" id="KW-1185">Reference proteome</keyword>
<dbReference type="Gene3D" id="3.30.1050.10">
    <property type="entry name" value="SCP2 sterol-binding domain"/>
    <property type="match status" value="1"/>
</dbReference>
<evidence type="ECO:0000259" key="1">
    <source>
        <dbReference type="PROSITE" id="PS51186"/>
    </source>
</evidence>
<accession>A0ABQ4KDZ4</accession>
<proteinExistence type="predicted"/>
<dbReference type="PROSITE" id="PS51186">
    <property type="entry name" value="GNAT"/>
    <property type="match status" value="1"/>
</dbReference>
<dbReference type="Pfam" id="PF13527">
    <property type="entry name" value="Acetyltransf_9"/>
    <property type="match status" value="1"/>
</dbReference>
<dbReference type="SUPFAM" id="SSF55729">
    <property type="entry name" value="Acyl-CoA N-acyltransferases (Nat)"/>
    <property type="match status" value="1"/>
</dbReference>
<dbReference type="Pfam" id="PF17668">
    <property type="entry name" value="Acetyltransf_17"/>
    <property type="match status" value="1"/>
</dbReference>
<dbReference type="EMBL" id="BORB01000003">
    <property type="protein sequence ID" value="GIN56195.1"/>
    <property type="molecule type" value="Genomic_DNA"/>
</dbReference>
<dbReference type="Pfam" id="PF13530">
    <property type="entry name" value="SCP2_2"/>
    <property type="match status" value="1"/>
</dbReference>
<dbReference type="Gene3D" id="3.40.630.30">
    <property type="match status" value="2"/>
</dbReference>